<dbReference type="AlphaFoldDB" id="Q8KUW4"/>
<dbReference type="EMBL" id="AF441790">
    <property type="protein sequence ID" value="AAM81140.1"/>
    <property type="molecule type" value="Genomic_DNA"/>
</dbReference>
<keyword evidence="1" id="KW-0614">Plasmid</keyword>
<proteinExistence type="predicted"/>
<reference evidence="1" key="1">
    <citation type="journal article" date="2008" name="Plasmid">
        <title>The complete sequence and functional analysis of pANL, the large plasmid of the unicellular freshwater cyanobacterium Synechococcus elongatus PCC 7942.</title>
        <authorList>
            <person name="Chen Y."/>
            <person name="Kay Holtman C."/>
            <person name="Magnuson R.D."/>
            <person name="Youderian P.A."/>
            <person name="Golden S.S."/>
        </authorList>
    </citation>
    <scope>NUCLEOTIDE SEQUENCE</scope>
    <source>
        <strain evidence="1">PCC 7942</strain>
        <plasmid evidence="1">pANL</plasmid>
    </source>
</reference>
<protein>
    <submittedName>
        <fullName evidence="1">ANL09</fullName>
    </submittedName>
</protein>
<evidence type="ECO:0000313" key="1">
    <source>
        <dbReference type="EMBL" id="AAM81140.1"/>
    </source>
</evidence>
<gene>
    <name evidence="1" type="ORF">anL09</name>
</gene>
<geneLocation type="plasmid" evidence="1">
    <name>pANL</name>
</geneLocation>
<name>Q8KUW4_SYNE7</name>
<sequence length="105" mass="12051">MTPFVTEGTVVAHLPSVASEQPYLPFRRLEMTARVFLTKVQQFFPKAALRSASSRLYSAYCRERETFICYSLESQQWLIETAYDYLSDNELANVVRRLSGSSIQS</sequence>
<accession>Q8KUW4</accession>
<organism evidence="1">
    <name type="scientific">Synechococcus elongatus (strain ATCC 33912 / PCC 7942 / FACHB-805)</name>
    <name type="common">Anacystis nidulans R2</name>
    <dbReference type="NCBI Taxonomy" id="1140"/>
    <lineage>
        <taxon>Bacteria</taxon>
        <taxon>Bacillati</taxon>
        <taxon>Cyanobacteriota</taxon>
        <taxon>Cyanophyceae</taxon>
        <taxon>Synechococcales</taxon>
        <taxon>Synechococcaceae</taxon>
        <taxon>Synechococcus</taxon>
    </lineage>
</organism>